<dbReference type="SUPFAM" id="SSF51679">
    <property type="entry name" value="Bacterial luciferase-like"/>
    <property type="match status" value="1"/>
</dbReference>
<dbReference type="NCBIfam" id="TIGR03619">
    <property type="entry name" value="F420_Rv2161c"/>
    <property type="match status" value="1"/>
</dbReference>
<keyword evidence="2" id="KW-0288">FMN</keyword>
<proteinExistence type="predicted"/>
<dbReference type="InterPro" id="IPR019921">
    <property type="entry name" value="Lucif-like_OxRdtase_Rv2161c"/>
</dbReference>
<evidence type="ECO:0000259" key="6">
    <source>
        <dbReference type="Pfam" id="PF00296"/>
    </source>
</evidence>
<dbReference type="OrthoDB" id="4074025at2"/>
<reference evidence="7 8" key="1">
    <citation type="submission" date="2016-11" db="EMBL/GenBank/DDBJ databases">
        <authorList>
            <person name="Jaros S."/>
            <person name="Januszkiewicz K."/>
            <person name="Wedrychowicz H."/>
        </authorList>
    </citation>
    <scope>NUCLEOTIDE SEQUENCE [LARGE SCALE GENOMIC DNA]</scope>
    <source>
        <strain evidence="7 8">DSM 46144</strain>
    </source>
</reference>
<evidence type="ECO:0000313" key="8">
    <source>
        <dbReference type="Proteomes" id="UP000184440"/>
    </source>
</evidence>
<evidence type="ECO:0000256" key="1">
    <source>
        <dbReference type="ARBA" id="ARBA00022630"/>
    </source>
</evidence>
<name>A0A1M7PHP5_9ACTN</name>
<protein>
    <submittedName>
        <fullName evidence="7">Probable F420-dependent oxidoreductase, Rv2161c family</fullName>
    </submittedName>
</protein>
<dbReference type="InterPro" id="IPR011251">
    <property type="entry name" value="Luciferase-like_dom"/>
</dbReference>
<sequence length="324" mass="34345">MRLSFQFPTRAVKHWESWAGPHSLAEIAVAAEEAGIDMISTTDHPFPARDWLANGGHHAFDPFVALSFMAAATRRIRLMTFVLVAGYRSPYLTAKATASLDLLSGGRLVVGMGAGYQEAEFGVLDASFSDRGPRFDAAIAAMRAAWSGEPVHREGPHYPADDHVMLPRPAQRPGPPIWIGGNSKAALRRVAALGDGWLPFEQSAAAAAVTGTPTLAVDEFAERVRTLKAARVAAGRSPDVDVCYSPATRRDVERTIDQLSSALPAYRAAGATWVSIESHARSAAECLREVVRYGEALGSRTPAVAGAGAPPGRDATPGEPGNAP</sequence>
<dbReference type="GO" id="GO:0008726">
    <property type="term" value="F:alkanesulfonate monooxygenase activity"/>
    <property type="evidence" value="ECO:0007669"/>
    <property type="project" value="TreeGrafter"/>
</dbReference>
<gene>
    <name evidence="7" type="ORF">SAMN05443668_103358</name>
</gene>
<dbReference type="PANTHER" id="PTHR42847">
    <property type="entry name" value="ALKANESULFONATE MONOOXYGENASE"/>
    <property type="match status" value="1"/>
</dbReference>
<dbReference type="AlphaFoldDB" id="A0A1M7PHP5"/>
<evidence type="ECO:0000256" key="5">
    <source>
        <dbReference type="SAM" id="MobiDB-lite"/>
    </source>
</evidence>
<dbReference type="InterPro" id="IPR036661">
    <property type="entry name" value="Luciferase-like_sf"/>
</dbReference>
<feature type="region of interest" description="Disordered" evidence="5">
    <location>
        <begin position="300"/>
        <end position="324"/>
    </location>
</feature>
<organism evidence="7 8">
    <name type="scientific">Cryptosporangium aurantiacum</name>
    <dbReference type="NCBI Taxonomy" id="134849"/>
    <lineage>
        <taxon>Bacteria</taxon>
        <taxon>Bacillati</taxon>
        <taxon>Actinomycetota</taxon>
        <taxon>Actinomycetes</taxon>
        <taxon>Cryptosporangiales</taxon>
        <taxon>Cryptosporangiaceae</taxon>
        <taxon>Cryptosporangium</taxon>
    </lineage>
</organism>
<dbReference type="InterPro" id="IPR050172">
    <property type="entry name" value="SsuD_RutA_monooxygenase"/>
</dbReference>
<dbReference type="Pfam" id="PF00296">
    <property type="entry name" value="Bac_luciferase"/>
    <property type="match status" value="1"/>
</dbReference>
<dbReference type="Gene3D" id="3.20.20.30">
    <property type="entry name" value="Luciferase-like domain"/>
    <property type="match status" value="1"/>
</dbReference>
<dbReference type="GO" id="GO:0046306">
    <property type="term" value="P:alkanesulfonate catabolic process"/>
    <property type="evidence" value="ECO:0007669"/>
    <property type="project" value="TreeGrafter"/>
</dbReference>
<dbReference type="PANTHER" id="PTHR42847:SF4">
    <property type="entry name" value="ALKANESULFONATE MONOOXYGENASE-RELATED"/>
    <property type="match status" value="1"/>
</dbReference>
<accession>A0A1M7PHP5</accession>
<feature type="domain" description="Luciferase-like" evidence="6">
    <location>
        <begin position="19"/>
        <end position="256"/>
    </location>
</feature>
<evidence type="ECO:0000256" key="2">
    <source>
        <dbReference type="ARBA" id="ARBA00022643"/>
    </source>
</evidence>
<dbReference type="RefSeq" id="WP_073256180.1">
    <property type="nucleotide sequence ID" value="NZ_FRCS01000003.1"/>
</dbReference>
<keyword evidence="8" id="KW-1185">Reference proteome</keyword>
<feature type="compositionally biased region" description="Low complexity" evidence="5">
    <location>
        <begin position="302"/>
        <end position="318"/>
    </location>
</feature>
<keyword evidence="1" id="KW-0285">Flavoprotein</keyword>
<dbReference type="EMBL" id="FRCS01000003">
    <property type="protein sequence ID" value="SHN16450.1"/>
    <property type="molecule type" value="Genomic_DNA"/>
</dbReference>
<keyword evidence="3" id="KW-0560">Oxidoreductase</keyword>
<dbReference type="STRING" id="134849.SAMN05443668_103358"/>
<evidence type="ECO:0000313" key="7">
    <source>
        <dbReference type="EMBL" id="SHN16450.1"/>
    </source>
</evidence>
<dbReference type="Proteomes" id="UP000184440">
    <property type="component" value="Unassembled WGS sequence"/>
</dbReference>
<keyword evidence="4" id="KW-0503">Monooxygenase</keyword>
<evidence type="ECO:0000256" key="3">
    <source>
        <dbReference type="ARBA" id="ARBA00023002"/>
    </source>
</evidence>
<evidence type="ECO:0000256" key="4">
    <source>
        <dbReference type="ARBA" id="ARBA00023033"/>
    </source>
</evidence>